<dbReference type="PANTHER" id="PTHR13696">
    <property type="entry name" value="P-LOOP CONTAINING NUCLEOSIDE TRIPHOSPHATE HYDROLASE"/>
    <property type="match status" value="1"/>
</dbReference>
<dbReference type="AlphaFoldDB" id="A0A8J8CLU4"/>
<proteinExistence type="predicted"/>
<dbReference type="Pfam" id="PF13614">
    <property type="entry name" value="AAA_31"/>
    <property type="match status" value="1"/>
</dbReference>
<dbReference type="SUPFAM" id="SSF52540">
    <property type="entry name" value="P-loop containing nucleoside triphosphate hydrolases"/>
    <property type="match status" value="1"/>
</dbReference>
<name>A0A8J8CLU4_9CYAN</name>
<evidence type="ECO:0000313" key="2">
    <source>
        <dbReference type="EMBL" id="NDJ18110.1"/>
    </source>
</evidence>
<evidence type="ECO:0000259" key="1">
    <source>
        <dbReference type="Pfam" id="PF13614"/>
    </source>
</evidence>
<dbReference type="Gene3D" id="3.40.50.300">
    <property type="entry name" value="P-loop containing nucleotide triphosphate hydrolases"/>
    <property type="match status" value="1"/>
</dbReference>
<sequence length="507" mass="57000">MPVSVNSARFKFLDSITLNSSESEVEHQVIIPLLRLLGYHAIDWKTQVTVGKVKLDFLVRSFGTWQRQSHSSMLQPLPYLVIEAKAPKKNLSRNLWQLNSYLRETGAALGLLTNGYQFQLVCHYDGEIYAIATYSQKTLIENFQLFYKLCSREACLKFIDDIHHSQQQVHFNFATQIANDVANQDMLERLFRKKKTGDRGNTIQPSLIEAGEDTGEKIKARNGMIITVFNNKGGVGKTTTTINLAAALIKLGKRVLLIDVDAQANLTTGLGIDPLADIEEQGKKDVTHLLTETKTLLPSTIIHKQWKDISLDIVPSHIRLSEMESTLIQTVDVDRVLIRKLKNYKNDYDFILIDPPPSFGKVNTISLMAASGILIPTQLSPYPIRALEYVINRAQAVEQSRDEPLPILGVAVSMYDKRATVLKQEMTGRIQNILKNVPGGENISLFPESTWVPQLKIVSSTPEKGYPICEAEFDSLLTRSDKESAQEAFNCYSEMARHLIKLVEQGK</sequence>
<protein>
    <submittedName>
        <fullName evidence="2">AAA family ATPase</fullName>
    </submittedName>
</protein>
<organism evidence="2 3">
    <name type="scientific">Myxacorys almedinensis A</name>
    <dbReference type="NCBI Taxonomy" id="2690445"/>
    <lineage>
        <taxon>Bacteria</taxon>
        <taxon>Bacillati</taxon>
        <taxon>Cyanobacteriota</taxon>
        <taxon>Cyanophyceae</taxon>
        <taxon>Leptolyngbyales</taxon>
        <taxon>Leptolyngbyaceae</taxon>
        <taxon>Myxacorys</taxon>
        <taxon>Myxacorys almedinensis</taxon>
    </lineage>
</organism>
<evidence type="ECO:0000313" key="3">
    <source>
        <dbReference type="Proteomes" id="UP000646053"/>
    </source>
</evidence>
<dbReference type="InterPro" id="IPR027417">
    <property type="entry name" value="P-loop_NTPase"/>
</dbReference>
<dbReference type="PANTHER" id="PTHR13696:SF99">
    <property type="entry name" value="COBYRINIC ACID AC-DIAMIDE SYNTHASE"/>
    <property type="match status" value="1"/>
</dbReference>
<accession>A0A8J8CLU4</accession>
<feature type="domain" description="AAA" evidence="1">
    <location>
        <begin position="225"/>
        <end position="403"/>
    </location>
</feature>
<dbReference type="Proteomes" id="UP000646053">
    <property type="component" value="Unassembled WGS sequence"/>
</dbReference>
<reference evidence="2" key="1">
    <citation type="submission" date="2019-12" db="EMBL/GenBank/DDBJ databases">
        <title>High-Quality draft genome sequences of three cyanobacteria isolated from the limestone walls of the Old Cathedral of Coimbra.</title>
        <authorList>
            <person name="Tiago I."/>
            <person name="Soares F."/>
            <person name="Portugal A."/>
        </authorList>
    </citation>
    <scope>NUCLEOTIDE SEQUENCE</scope>
    <source>
        <strain evidence="2">A</strain>
    </source>
</reference>
<gene>
    <name evidence="2" type="ORF">GS601_12560</name>
</gene>
<keyword evidence="3" id="KW-1185">Reference proteome</keyword>
<dbReference type="InterPro" id="IPR025669">
    <property type="entry name" value="AAA_dom"/>
</dbReference>
<dbReference type="InterPro" id="IPR050678">
    <property type="entry name" value="DNA_Partitioning_ATPase"/>
</dbReference>
<comment type="caution">
    <text evidence="2">The sequence shown here is derived from an EMBL/GenBank/DDBJ whole genome shotgun (WGS) entry which is preliminary data.</text>
</comment>
<dbReference type="EMBL" id="WVIE01000013">
    <property type="protein sequence ID" value="NDJ18110.1"/>
    <property type="molecule type" value="Genomic_DNA"/>
</dbReference>
<dbReference type="CDD" id="cd02042">
    <property type="entry name" value="ParAB_family"/>
    <property type="match status" value="1"/>
</dbReference>